<evidence type="ECO:0000313" key="1">
    <source>
        <dbReference type="EMBL" id="UYM17660.1"/>
    </source>
</evidence>
<keyword evidence="2" id="KW-1185">Reference proteome</keyword>
<protein>
    <submittedName>
        <fullName evidence="1">Uncharacterized protein</fullName>
    </submittedName>
</protein>
<name>A0ABY6GXZ8_9GAMM</name>
<dbReference type="EMBL" id="CP103300">
    <property type="protein sequence ID" value="UYM17660.1"/>
    <property type="molecule type" value="Genomic_DNA"/>
</dbReference>
<organism evidence="1 2">
    <name type="scientific">Endozoicomonas euniceicola</name>
    <dbReference type="NCBI Taxonomy" id="1234143"/>
    <lineage>
        <taxon>Bacteria</taxon>
        <taxon>Pseudomonadati</taxon>
        <taxon>Pseudomonadota</taxon>
        <taxon>Gammaproteobacteria</taxon>
        <taxon>Oceanospirillales</taxon>
        <taxon>Endozoicomonadaceae</taxon>
        <taxon>Endozoicomonas</taxon>
    </lineage>
</organism>
<reference evidence="1" key="1">
    <citation type="submission" date="2022-10" db="EMBL/GenBank/DDBJ databases">
        <title>Completed Genome Sequence of two octocoral isolated bacterium, Endozoicomonas euniceicola EF212T and Endozoicomonas gorgoniicola PS125T.</title>
        <authorList>
            <person name="Chiou Y.-J."/>
            <person name="Chen Y.-H."/>
        </authorList>
    </citation>
    <scope>NUCLEOTIDE SEQUENCE</scope>
    <source>
        <strain evidence="1">EF212</strain>
    </source>
</reference>
<proteinExistence type="predicted"/>
<accession>A0ABY6GXZ8</accession>
<sequence length="643" mass="71856">MSSDHILSRSVYDLSNLSVNPVDFLYTLNLLPEPVSVPESLSAEISLACIDLPVRADSYDDKRSVSHTVVCIAQEGYTLAGEPAIETTENSTPACYTNTVNTDSSVKIALKTCDLNQSSSATKYTALTEESHSYSDQPFTGSKHQQLHDALLASGALEYTKKGKGEQGSRPLLPPAIQDILFNQELLVPEQSVTVYMFRTRPDQGGGQAEGGSSRTVSGGLAQDIRDDLEHRQSATLPVLRLRQPPRSEDYLSEENIQRVIRSSTDLETRTDAELMSIAVDLKRIDVAIKDDEENERPARVDAATHVELMILENRVQKTGRDRHSEAIRKLFSTVDRLDWSNALTQEELSGLHGNACELSDIIEYFGSIDDQLRYKRYFSETKLRLQSVSAQKAREVAYELIRNFNNSPEAHSQINTGTLMLFGNLASELNDRLWADQNQEALIQVRDDLFGLAKILEQMSSQPDEFPRLQQSEGSDNREIIQRLSNDVGFSLRHVQLLMGQNSLIQARLRQLESLGLSGHIEPNVISAMSDEDFAAMVSILNDGPVDQGLIDRASFDLTLGDKPLTQRDHGTNIVRTYENSEWEEIQNSRTGAILYEGSSDEVSEVIRRAGDVNEVERQKVMKQQHERWMELTKKPGSGNGR</sequence>
<dbReference type="RefSeq" id="WP_262600322.1">
    <property type="nucleotide sequence ID" value="NZ_CP103300.1"/>
</dbReference>
<gene>
    <name evidence="1" type="ORF">NX720_07060</name>
</gene>
<evidence type="ECO:0000313" key="2">
    <source>
        <dbReference type="Proteomes" id="UP001163255"/>
    </source>
</evidence>
<dbReference type="Proteomes" id="UP001163255">
    <property type="component" value="Chromosome"/>
</dbReference>